<organism evidence="2">
    <name type="scientific">bioreactor metagenome</name>
    <dbReference type="NCBI Taxonomy" id="1076179"/>
    <lineage>
        <taxon>unclassified sequences</taxon>
        <taxon>metagenomes</taxon>
        <taxon>ecological metagenomes</taxon>
    </lineage>
</organism>
<reference evidence="2" key="1">
    <citation type="submission" date="2019-08" db="EMBL/GenBank/DDBJ databases">
        <authorList>
            <person name="Kucharzyk K."/>
            <person name="Murdoch R.W."/>
            <person name="Higgins S."/>
            <person name="Loffler F."/>
        </authorList>
    </citation>
    <scope>NUCLEOTIDE SEQUENCE</scope>
</reference>
<dbReference type="EMBL" id="VSSQ01077105">
    <property type="protein sequence ID" value="MPN27278.1"/>
    <property type="molecule type" value="Genomic_DNA"/>
</dbReference>
<evidence type="ECO:0000313" key="2">
    <source>
        <dbReference type="EMBL" id="MPN27278.1"/>
    </source>
</evidence>
<dbReference type="AlphaFoldDB" id="A0A645GK27"/>
<accession>A0A645GK27</accession>
<comment type="caution">
    <text evidence="2">The sequence shown here is derived from an EMBL/GenBank/DDBJ whole genome shotgun (WGS) entry which is preliminary data.</text>
</comment>
<sequence length="125" mass="14996">MGRIRRVAAEAAARRHDPHRRLVRLHHPDLDRRRLRPQQPPVFEIERIAGIARRMVRRRIQRVEIEVDLFDFRSFRHQEAHPAEDRHAFVDHLDDRMFVPHRRTPSGQRHVDSGNRRGGPILKPR</sequence>
<evidence type="ECO:0000256" key="1">
    <source>
        <dbReference type="SAM" id="MobiDB-lite"/>
    </source>
</evidence>
<protein>
    <submittedName>
        <fullName evidence="2">Uncharacterized protein</fullName>
    </submittedName>
</protein>
<proteinExistence type="predicted"/>
<feature type="region of interest" description="Disordered" evidence="1">
    <location>
        <begin position="100"/>
        <end position="125"/>
    </location>
</feature>
<name>A0A645GK27_9ZZZZ</name>
<gene>
    <name evidence="2" type="ORF">SDC9_174708</name>
</gene>